<dbReference type="GO" id="GO:0000398">
    <property type="term" value="P:mRNA splicing, via spliceosome"/>
    <property type="evidence" value="ECO:0007669"/>
    <property type="project" value="TreeGrafter"/>
</dbReference>
<comment type="caution">
    <text evidence="11">The sequence shown here is derived from an EMBL/GenBank/DDBJ whole genome shotgun (WGS) entry which is preliminary data.</text>
</comment>
<evidence type="ECO:0000313" key="11">
    <source>
        <dbReference type="EMBL" id="OBA21354.1"/>
    </source>
</evidence>
<dbReference type="STRING" id="869754.A0A1A0HB50"/>
<evidence type="ECO:0000256" key="6">
    <source>
        <dbReference type="ARBA" id="ARBA00023054"/>
    </source>
</evidence>
<proteinExistence type="inferred from homology"/>
<organism evidence="11 12">
    <name type="scientific">Metschnikowia bicuspidata var. bicuspidata NRRL YB-4993</name>
    <dbReference type="NCBI Taxonomy" id="869754"/>
    <lineage>
        <taxon>Eukaryota</taxon>
        <taxon>Fungi</taxon>
        <taxon>Dikarya</taxon>
        <taxon>Ascomycota</taxon>
        <taxon>Saccharomycotina</taxon>
        <taxon>Pichiomycetes</taxon>
        <taxon>Metschnikowiaceae</taxon>
        <taxon>Metschnikowia</taxon>
    </lineage>
</organism>
<dbReference type="InterPro" id="IPR019339">
    <property type="entry name" value="CIR_N_dom"/>
</dbReference>
<sequence>MPGDLNLKKSWNPALMKNQKKVWEREQQALAELQSIKQRQKEIAQEREKEHMIRLQYGSDPSSMPTKDKLELNKLGWMYNDGPKTTADDGSGFREVDEDFLARSDEIQLLVRGNKAVQPAVGSRFEKVAAVGRLAPSALLSDDPLLLIRREHFKKRADNRDRSPSRLHGEGSSRTLHDSRSRHRDSRERKEGRDRPGDRRGHGRDSRSHRS</sequence>
<evidence type="ECO:0000256" key="5">
    <source>
        <dbReference type="ARBA" id="ARBA00022728"/>
    </source>
</evidence>
<name>A0A1A0HB50_9ASCO</name>
<gene>
    <name evidence="11" type="ORF">METBIDRAFT_15483</name>
</gene>
<dbReference type="PANTHER" id="PTHR16196">
    <property type="entry name" value="CELL CYCLE CONTROL PROTEIN CWF25"/>
    <property type="match status" value="1"/>
</dbReference>
<protein>
    <recommendedName>
        <fullName evidence="3">Pre-mRNA-splicing factor CWC25</fullName>
    </recommendedName>
</protein>
<feature type="non-terminal residue" evidence="11">
    <location>
        <position position="211"/>
    </location>
</feature>
<keyword evidence="4" id="KW-0507">mRNA processing</keyword>
<evidence type="ECO:0000313" key="12">
    <source>
        <dbReference type="Proteomes" id="UP000092555"/>
    </source>
</evidence>
<keyword evidence="12" id="KW-1185">Reference proteome</keyword>
<feature type="region of interest" description="Disordered" evidence="9">
    <location>
        <begin position="154"/>
        <end position="211"/>
    </location>
</feature>
<feature type="domain" description="CBF1-interacting co-repressor CIR N-terminal" evidence="10">
    <location>
        <begin position="10"/>
        <end position="46"/>
    </location>
</feature>
<comment type="subcellular location">
    <subcellularLocation>
        <location evidence="1">Nucleus</location>
    </subcellularLocation>
</comment>
<dbReference type="SMART" id="SM01083">
    <property type="entry name" value="Cir_N"/>
    <property type="match status" value="1"/>
</dbReference>
<dbReference type="RefSeq" id="XP_018711864.1">
    <property type="nucleotide sequence ID" value="XM_018854602.1"/>
</dbReference>
<evidence type="ECO:0000256" key="4">
    <source>
        <dbReference type="ARBA" id="ARBA00022664"/>
    </source>
</evidence>
<evidence type="ECO:0000256" key="8">
    <source>
        <dbReference type="ARBA" id="ARBA00023242"/>
    </source>
</evidence>
<evidence type="ECO:0000259" key="10">
    <source>
        <dbReference type="SMART" id="SM01083"/>
    </source>
</evidence>
<keyword evidence="7" id="KW-0508">mRNA splicing</keyword>
<accession>A0A1A0HB50</accession>
<evidence type="ECO:0000256" key="7">
    <source>
        <dbReference type="ARBA" id="ARBA00023187"/>
    </source>
</evidence>
<evidence type="ECO:0000256" key="2">
    <source>
        <dbReference type="ARBA" id="ARBA00006695"/>
    </source>
</evidence>
<feature type="compositionally biased region" description="Basic and acidic residues" evidence="9">
    <location>
        <begin position="156"/>
        <end position="211"/>
    </location>
</feature>
<comment type="similarity">
    <text evidence="2">Belongs to the CWC25 family.</text>
</comment>
<dbReference type="PANTHER" id="PTHR16196:SF0">
    <property type="entry name" value="PRE-MRNA-SPLICING FACTOR CWC25 HOMOLOG"/>
    <property type="match status" value="1"/>
</dbReference>
<dbReference type="Proteomes" id="UP000092555">
    <property type="component" value="Unassembled WGS sequence"/>
</dbReference>
<evidence type="ECO:0000256" key="1">
    <source>
        <dbReference type="ARBA" id="ARBA00004123"/>
    </source>
</evidence>
<dbReference type="Pfam" id="PF10197">
    <property type="entry name" value="Cir_N"/>
    <property type="match status" value="1"/>
</dbReference>
<keyword evidence="8" id="KW-0539">Nucleus</keyword>
<reference evidence="11 12" key="1">
    <citation type="submission" date="2016-05" db="EMBL/GenBank/DDBJ databases">
        <title>Comparative genomics of biotechnologically important yeasts.</title>
        <authorList>
            <consortium name="DOE Joint Genome Institute"/>
            <person name="Riley R."/>
            <person name="Haridas S."/>
            <person name="Wolfe K.H."/>
            <person name="Lopes M.R."/>
            <person name="Hittinger C.T."/>
            <person name="Goker M."/>
            <person name="Salamov A."/>
            <person name="Wisecaver J."/>
            <person name="Long T.M."/>
            <person name="Aerts A.L."/>
            <person name="Barry K."/>
            <person name="Choi C."/>
            <person name="Clum A."/>
            <person name="Coughlan A.Y."/>
            <person name="Deshpande S."/>
            <person name="Douglass A.P."/>
            <person name="Hanson S.J."/>
            <person name="Klenk H.-P."/>
            <person name="LaButti K."/>
            <person name="Lapidus A."/>
            <person name="Lindquist E."/>
            <person name="Lipzen A."/>
            <person name="Meier-kolthoff J.P."/>
            <person name="Ohm R.A."/>
            <person name="Otillar R.P."/>
            <person name="Pangilinan J."/>
            <person name="Peng Y."/>
            <person name="Rokas A."/>
            <person name="Rosa C.A."/>
            <person name="Scheuner C."/>
            <person name="Sibirny A.A."/>
            <person name="Slot J.C."/>
            <person name="Stielow J.B."/>
            <person name="Sun H."/>
            <person name="Kurtzman C.P."/>
            <person name="Blackwell M."/>
            <person name="Grigoriev I.V."/>
            <person name="Jeffries T.W."/>
        </authorList>
    </citation>
    <scope>NUCLEOTIDE SEQUENCE [LARGE SCALE GENOMIC DNA]</scope>
    <source>
        <strain evidence="11 12">NRRL YB-4993</strain>
    </source>
</reference>
<keyword evidence="5" id="KW-0747">Spliceosome</keyword>
<evidence type="ECO:0000256" key="9">
    <source>
        <dbReference type="SAM" id="MobiDB-lite"/>
    </source>
</evidence>
<dbReference type="GeneID" id="30027578"/>
<dbReference type="EMBL" id="LXTC01000003">
    <property type="protein sequence ID" value="OBA21354.1"/>
    <property type="molecule type" value="Genomic_DNA"/>
</dbReference>
<dbReference type="InterPro" id="IPR051376">
    <property type="entry name" value="CWC25_splicing_factor"/>
</dbReference>
<keyword evidence="6" id="KW-0175">Coiled coil</keyword>
<dbReference type="GO" id="GO:0005684">
    <property type="term" value="C:U2-type spliceosomal complex"/>
    <property type="evidence" value="ECO:0007669"/>
    <property type="project" value="TreeGrafter"/>
</dbReference>
<evidence type="ECO:0000256" key="3">
    <source>
        <dbReference type="ARBA" id="ARBA00020646"/>
    </source>
</evidence>
<dbReference type="OrthoDB" id="21123at2759"/>
<dbReference type="AlphaFoldDB" id="A0A1A0HB50"/>